<evidence type="ECO:0000313" key="2">
    <source>
        <dbReference type="EMBL" id="NOV43326.1"/>
    </source>
</evidence>
<dbReference type="EMBL" id="GHWJ01010589">
    <property type="protein sequence ID" value="NOV43326.1"/>
    <property type="molecule type" value="Transcribed_RNA"/>
</dbReference>
<evidence type="ECO:0008006" key="3">
    <source>
        <dbReference type="Google" id="ProtNLM"/>
    </source>
</evidence>
<name>A0A6M2DB59_RHIMP</name>
<sequence length="78" mass="9134">MWPHLTVFNNNLLAAEAAAFLVTRLRIPNATPNRTLRYTSSIIVCEVYEKRSCGREHSRKRVTACQFVWMRLRREVIA</sequence>
<reference evidence="2" key="1">
    <citation type="submission" date="2019-09" db="EMBL/GenBank/DDBJ databases">
        <title>Organ-specific transcriptomic study of the physiology of the cattle tick, Rhipicephalus microplus.</title>
        <authorList>
            <person name="Tirloni L."/>
            <person name="Braz G."/>
            <person name="Gandara A.C.P."/>
            <person name="Sabadin G.A."/>
            <person name="da Silva R.M."/>
            <person name="Guizzo M.G."/>
            <person name="Machado J.A."/>
            <person name="Costa E.P."/>
            <person name="Gomes H.F."/>
            <person name="Moraes J."/>
            <person name="Mota M.B.S."/>
            <person name="Mesquita R.D."/>
            <person name="Alvarenga P.H."/>
            <person name="Alves F."/>
            <person name="Seixas A."/>
            <person name="da Fonseca R.N."/>
            <person name="Fogaca A."/>
            <person name="Logullo C."/>
            <person name="Tanaka A."/>
            <person name="Daffre S."/>
            <person name="Termignoni C."/>
            <person name="Vaz I.S.Jr."/>
            <person name="Oliveira P.L."/>
            <person name="Ribeiro J.M."/>
        </authorList>
    </citation>
    <scope>NUCLEOTIDE SEQUENCE</scope>
    <source>
        <strain evidence="2">Porto Alegre</strain>
    </source>
</reference>
<organism evidence="2">
    <name type="scientific">Rhipicephalus microplus</name>
    <name type="common">Cattle tick</name>
    <name type="synonym">Boophilus microplus</name>
    <dbReference type="NCBI Taxonomy" id="6941"/>
    <lineage>
        <taxon>Eukaryota</taxon>
        <taxon>Metazoa</taxon>
        <taxon>Ecdysozoa</taxon>
        <taxon>Arthropoda</taxon>
        <taxon>Chelicerata</taxon>
        <taxon>Arachnida</taxon>
        <taxon>Acari</taxon>
        <taxon>Parasitiformes</taxon>
        <taxon>Ixodida</taxon>
        <taxon>Ixodoidea</taxon>
        <taxon>Ixodidae</taxon>
        <taxon>Rhipicephalinae</taxon>
        <taxon>Rhipicephalus</taxon>
        <taxon>Boophilus</taxon>
    </lineage>
</organism>
<accession>A0A6M2DB59</accession>
<feature type="signal peptide" evidence="1">
    <location>
        <begin position="1"/>
        <end position="19"/>
    </location>
</feature>
<keyword evidence="1" id="KW-0732">Signal</keyword>
<protein>
    <recommendedName>
        <fullName evidence="3">Secreted protein</fullName>
    </recommendedName>
</protein>
<dbReference type="AlphaFoldDB" id="A0A6M2DB59"/>
<evidence type="ECO:0000256" key="1">
    <source>
        <dbReference type="SAM" id="SignalP"/>
    </source>
</evidence>
<proteinExistence type="predicted"/>
<feature type="chain" id="PRO_5026978892" description="Secreted protein" evidence="1">
    <location>
        <begin position="20"/>
        <end position="78"/>
    </location>
</feature>